<dbReference type="AlphaFoldDB" id="L7LUI8"/>
<reference evidence="2" key="2">
    <citation type="journal article" date="2015" name="J. Proteomics">
        <title>Sexual differences in the sialomes of the zebra tick, Rhipicephalus pulchellus.</title>
        <authorList>
            <person name="Tan A.W."/>
            <person name="Francischetti I.M."/>
            <person name="Slovak M."/>
            <person name="Kini R.M."/>
            <person name="Ribeiro J.M."/>
        </authorList>
    </citation>
    <scope>NUCLEOTIDE SEQUENCE</scope>
    <source>
        <tissue evidence="2">Salivary gland</tissue>
    </source>
</reference>
<protein>
    <submittedName>
        <fullName evidence="2">Uncharacterized protein</fullName>
    </submittedName>
</protein>
<proteinExistence type="evidence at transcript level"/>
<organism evidence="2">
    <name type="scientific">Rhipicephalus pulchellus</name>
    <name type="common">Yellow backed tick</name>
    <name type="synonym">Dermacentor pulchellus</name>
    <dbReference type="NCBI Taxonomy" id="72859"/>
    <lineage>
        <taxon>Eukaryota</taxon>
        <taxon>Metazoa</taxon>
        <taxon>Ecdysozoa</taxon>
        <taxon>Arthropoda</taxon>
        <taxon>Chelicerata</taxon>
        <taxon>Arachnida</taxon>
        <taxon>Acari</taxon>
        <taxon>Parasitiformes</taxon>
        <taxon>Ixodida</taxon>
        <taxon>Ixodoidea</taxon>
        <taxon>Ixodidae</taxon>
        <taxon>Rhipicephalinae</taxon>
        <taxon>Rhipicephalus</taxon>
        <taxon>Rhipicephalus</taxon>
    </lineage>
</organism>
<sequence length="72" mass="7767">MLAASAMASATPSAPSMAATPTTTPTQLRPQQRLDSELYLFPLTQLTVSELLERVRKEHVLGRSTAVSACEH</sequence>
<feature type="compositionally biased region" description="Low complexity" evidence="1">
    <location>
        <begin position="1"/>
        <end position="26"/>
    </location>
</feature>
<reference evidence="2" key="1">
    <citation type="submission" date="2012-11" db="EMBL/GenBank/DDBJ databases">
        <authorList>
            <person name="Lucero-Rivera Y.E."/>
            <person name="Tovar-Ramirez D."/>
        </authorList>
    </citation>
    <scope>NUCLEOTIDE SEQUENCE</scope>
    <source>
        <tissue evidence="2">Salivary gland</tissue>
    </source>
</reference>
<evidence type="ECO:0000256" key="1">
    <source>
        <dbReference type="SAM" id="MobiDB-lite"/>
    </source>
</evidence>
<feature type="region of interest" description="Disordered" evidence="1">
    <location>
        <begin position="1"/>
        <end position="30"/>
    </location>
</feature>
<dbReference type="EMBL" id="GACK01009303">
    <property type="protein sequence ID" value="JAA55731.1"/>
    <property type="molecule type" value="mRNA"/>
</dbReference>
<evidence type="ECO:0000313" key="2">
    <source>
        <dbReference type="EMBL" id="JAA55731.1"/>
    </source>
</evidence>
<name>L7LUI8_RHIPC</name>
<accession>L7LUI8</accession>